<protein>
    <recommendedName>
        <fullName evidence="3">DUF4254 domain-containing protein</fullName>
    </recommendedName>
</protein>
<dbReference type="OrthoDB" id="9805817at2"/>
<evidence type="ECO:0000313" key="2">
    <source>
        <dbReference type="Proteomes" id="UP000050454"/>
    </source>
</evidence>
<keyword evidence="2" id="KW-1185">Reference proteome</keyword>
<dbReference type="Pfam" id="PF14063">
    <property type="entry name" value="DUF4254"/>
    <property type="match status" value="1"/>
</dbReference>
<sequence>MNLLSAKEIISIFRKAIDDYHLQDHVNASLTNPFDQNSFEGLLYVKNWIDTVQWHLEDIIRRDDISTEEFVLTKRKIDASNQNRTDKVEDIDELFYKVFSEVDRSENARMNSETPGWLLDRLSILELKIYHFMEQAERKDADTEHRDKAAAKLEVLLQQENDLSICFNELMLDLSRGDKYMKMYKQMKMYNDPSLNPELYKSKV</sequence>
<accession>A0A0P7C3C4</accession>
<organism evidence="1 2">
    <name type="scientific">Jiulongibacter sediminis</name>
    <dbReference type="NCBI Taxonomy" id="1605367"/>
    <lineage>
        <taxon>Bacteria</taxon>
        <taxon>Pseudomonadati</taxon>
        <taxon>Bacteroidota</taxon>
        <taxon>Cytophagia</taxon>
        <taxon>Cytophagales</taxon>
        <taxon>Leadbetterellaceae</taxon>
        <taxon>Jiulongibacter</taxon>
    </lineage>
</organism>
<dbReference type="PATRIC" id="fig|1605367.3.peg.1392"/>
<evidence type="ECO:0000313" key="1">
    <source>
        <dbReference type="EMBL" id="KPM49137.1"/>
    </source>
</evidence>
<dbReference type="RefSeq" id="WP_055143041.1">
    <property type="nucleotide sequence ID" value="NZ_JXSZ01000005.1"/>
</dbReference>
<dbReference type="STRING" id="1605367.AFM12_00350"/>
<name>A0A0P7C3C4_9BACT</name>
<proteinExistence type="predicted"/>
<dbReference type="AlphaFoldDB" id="A0A0P7C3C4"/>
<dbReference type="EMBL" id="LGTQ01000005">
    <property type="protein sequence ID" value="KPM49137.1"/>
    <property type="molecule type" value="Genomic_DNA"/>
</dbReference>
<reference evidence="1 2" key="1">
    <citation type="submission" date="2015-07" db="EMBL/GenBank/DDBJ databases">
        <title>The draft genome sequence of Leadbetterella sp. JN14-9.</title>
        <authorList>
            <person name="Liu Y."/>
            <person name="Du J."/>
            <person name="Shao Z."/>
        </authorList>
    </citation>
    <scope>NUCLEOTIDE SEQUENCE [LARGE SCALE GENOMIC DNA]</scope>
    <source>
        <strain evidence="1 2">JN14-9</strain>
    </source>
</reference>
<evidence type="ECO:0008006" key="3">
    <source>
        <dbReference type="Google" id="ProtNLM"/>
    </source>
</evidence>
<dbReference type="Proteomes" id="UP000050454">
    <property type="component" value="Unassembled WGS sequence"/>
</dbReference>
<dbReference type="InterPro" id="IPR025350">
    <property type="entry name" value="DUF4254"/>
</dbReference>
<gene>
    <name evidence="1" type="ORF">AFM12_00350</name>
</gene>
<comment type="caution">
    <text evidence="1">The sequence shown here is derived from an EMBL/GenBank/DDBJ whole genome shotgun (WGS) entry which is preliminary data.</text>
</comment>